<feature type="region of interest" description="Disordered" evidence="8">
    <location>
        <begin position="1142"/>
        <end position="1186"/>
    </location>
</feature>
<dbReference type="Gene3D" id="6.20.240.20">
    <property type="match status" value="1"/>
</dbReference>
<organism evidence="13">
    <name type="scientific">Enterobius vermicularis</name>
    <name type="common">Human pinworm</name>
    <dbReference type="NCBI Taxonomy" id="51028"/>
    <lineage>
        <taxon>Eukaryota</taxon>
        <taxon>Metazoa</taxon>
        <taxon>Ecdysozoa</taxon>
        <taxon>Nematoda</taxon>
        <taxon>Chromadorea</taxon>
        <taxon>Rhabditida</taxon>
        <taxon>Spirurina</taxon>
        <taxon>Oxyuridomorpha</taxon>
        <taxon>Oxyuroidea</taxon>
        <taxon>Oxyuridae</taxon>
        <taxon>Enterobius</taxon>
    </lineage>
</organism>
<dbReference type="GO" id="GO:0051015">
    <property type="term" value="F:actin filament binding"/>
    <property type="evidence" value="ECO:0007669"/>
    <property type="project" value="TreeGrafter"/>
</dbReference>
<dbReference type="SMART" id="SM00228">
    <property type="entry name" value="PDZ"/>
    <property type="match status" value="1"/>
</dbReference>
<dbReference type="PRINTS" id="PR00193">
    <property type="entry name" value="MYOSINHEAVY"/>
</dbReference>
<evidence type="ECO:0000256" key="7">
    <source>
        <dbReference type="SAM" id="Coils"/>
    </source>
</evidence>
<dbReference type="InterPro" id="IPR036034">
    <property type="entry name" value="PDZ_sf"/>
</dbReference>
<dbReference type="PROSITE" id="PS50106">
    <property type="entry name" value="PDZ"/>
    <property type="match status" value="1"/>
</dbReference>
<evidence type="ECO:0000259" key="10">
    <source>
        <dbReference type="PROSITE" id="PS51456"/>
    </source>
</evidence>
<keyword evidence="4 6" id="KW-0505">Motor protein</keyword>
<feature type="coiled-coil region" evidence="7">
    <location>
        <begin position="1204"/>
        <end position="1401"/>
    </location>
</feature>
<keyword evidence="7" id="KW-0175">Coiled coil</keyword>
<dbReference type="EMBL" id="UXUI01008545">
    <property type="protein sequence ID" value="VDD91776.1"/>
    <property type="molecule type" value="Genomic_DNA"/>
</dbReference>
<evidence type="ECO:0000256" key="3">
    <source>
        <dbReference type="ARBA" id="ARBA00023123"/>
    </source>
</evidence>
<evidence type="ECO:0000313" key="11">
    <source>
        <dbReference type="EMBL" id="VDD91776.1"/>
    </source>
</evidence>
<dbReference type="InterPro" id="IPR027417">
    <property type="entry name" value="P-loop_NTPase"/>
</dbReference>
<comment type="caution">
    <text evidence="6">Lacks conserved residue(s) required for the propagation of feature annotation.</text>
</comment>
<dbReference type="Gene3D" id="4.10.270.10">
    <property type="entry name" value="Myosin, subunit A"/>
    <property type="match status" value="1"/>
</dbReference>
<name>A0A0N4V999_ENTVE</name>
<gene>
    <name evidence="11" type="ORF">EVEC_LOCUS6527</name>
</gene>
<reference evidence="13" key="1">
    <citation type="submission" date="2016-04" db="UniProtKB">
        <authorList>
            <consortium name="WormBaseParasite"/>
        </authorList>
    </citation>
    <scope>IDENTIFICATION</scope>
</reference>
<evidence type="ECO:0000313" key="13">
    <source>
        <dbReference type="WBParaSite" id="EVEC_0000700601-mRNA-1"/>
    </source>
</evidence>
<dbReference type="PANTHER" id="PTHR13140">
    <property type="entry name" value="MYOSIN"/>
    <property type="match status" value="1"/>
</dbReference>
<dbReference type="SUPFAM" id="SSF52540">
    <property type="entry name" value="P-loop containing nucleoside triphosphate hydrolases"/>
    <property type="match status" value="1"/>
</dbReference>
<reference evidence="11 12" key="2">
    <citation type="submission" date="2018-10" db="EMBL/GenBank/DDBJ databases">
        <authorList>
            <consortium name="Pathogen Informatics"/>
        </authorList>
    </citation>
    <scope>NUCLEOTIDE SEQUENCE [LARGE SCALE GENOMIC DNA]</scope>
</reference>
<feature type="region of interest" description="Disordered" evidence="8">
    <location>
        <begin position="1665"/>
        <end position="1687"/>
    </location>
</feature>
<dbReference type="Gene3D" id="1.10.10.820">
    <property type="match status" value="1"/>
</dbReference>
<comment type="similarity">
    <text evidence="6">Belongs to the TRAFAC class myosin-kinesin ATPase superfamily. Myosin family.</text>
</comment>
<evidence type="ECO:0000256" key="6">
    <source>
        <dbReference type="PROSITE-ProRule" id="PRU00782"/>
    </source>
</evidence>
<feature type="coiled-coil region" evidence="7">
    <location>
        <begin position="1502"/>
        <end position="1647"/>
    </location>
</feature>
<evidence type="ECO:0000313" key="12">
    <source>
        <dbReference type="Proteomes" id="UP000274131"/>
    </source>
</evidence>
<dbReference type="InterPro" id="IPR001609">
    <property type="entry name" value="Myosin_head_motor_dom-like"/>
</dbReference>
<dbReference type="GO" id="GO:0016020">
    <property type="term" value="C:membrane"/>
    <property type="evidence" value="ECO:0007669"/>
    <property type="project" value="TreeGrafter"/>
</dbReference>
<feature type="domain" description="PDZ" evidence="9">
    <location>
        <begin position="106"/>
        <end position="199"/>
    </location>
</feature>
<accession>A0A0N4V999</accession>
<dbReference type="InterPro" id="IPR001478">
    <property type="entry name" value="PDZ"/>
</dbReference>
<evidence type="ECO:0000259" key="9">
    <source>
        <dbReference type="PROSITE" id="PS50106"/>
    </source>
</evidence>
<protein>
    <submittedName>
        <fullName evidence="13">Unconventional myosin-XVIIIa</fullName>
    </submittedName>
</protein>
<dbReference type="Gene3D" id="1.10.287.1490">
    <property type="match status" value="1"/>
</dbReference>
<dbReference type="SUPFAM" id="SSF50156">
    <property type="entry name" value="PDZ domain-like"/>
    <property type="match status" value="1"/>
</dbReference>
<feature type="coiled-coil region" evidence="7">
    <location>
        <begin position="1087"/>
        <end position="1135"/>
    </location>
</feature>
<dbReference type="GO" id="GO:0016459">
    <property type="term" value="C:myosin complex"/>
    <property type="evidence" value="ECO:0007669"/>
    <property type="project" value="UniProtKB-KW"/>
</dbReference>
<keyword evidence="2 6" id="KW-0067">ATP-binding</keyword>
<dbReference type="OrthoDB" id="2505895at2759"/>
<dbReference type="InterPro" id="IPR057772">
    <property type="entry name" value="SH3_Myo18a"/>
</dbReference>
<dbReference type="Pfam" id="PF00063">
    <property type="entry name" value="Myosin_head"/>
    <property type="match status" value="1"/>
</dbReference>
<keyword evidence="1 6" id="KW-0547">Nucleotide-binding</keyword>
<dbReference type="GO" id="GO:0005737">
    <property type="term" value="C:cytoplasm"/>
    <property type="evidence" value="ECO:0007669"/>
    <property type="project" value="TreeGrafter"/>
</dbReference>
<feature type="domain" description="Myosin motor" evidence="10">
    <location>
        <begin position="286"/>
        <end position="1023"/>
    </location>
</feature>
<dbReference type="GO" id="GO:0000146">
    <property type="term" value="F:microfilament motor activity"/>
    <property type="evidence" value="ECO:0007669"/>
    <property type="project" value="TreeGrafter"/>
</dbReference>
<dbReference type="WBParaSite" id="EVEC_0000700601-mRNA-1">
    <property type="protein sequence ID" value="EVEC_0000700601-mRNA-1"/>
    <property type="gene ID" value="EVEC_0000700601"/>
</dbReference>
<evidence type="ECO:0000256" key="2">
    <source>
        <dbReference type="ARBA" id="ARBA00022840"/>
    </source>
</evidence>
<dbReference type="Gene3D" id="3.40.850.10">
    <property type="entry name" value="Kinesin motor domain"/>
    <property type="match status" value="1"/>
</dbReference>
<feature type="compositionally biased region" description="Basic and acidic residues" evidence="8">
    <location>
        <begin position="1"/>
        <end position="21"/>
    </location>
</feature>
<dbReference type="InterPro" id="IPR036961">
    <property type="entry name" value="Kinesin_motor_dom_sf"/>
</dbReference>
<dbReference type="Gene3D" id="2.30.42.10">
    <property type="match status" value="1"/>
</dbReference>
<dbReference type="SMART" id="SM00242">
    <property type="entry name" value="MYSc"/>
    <property type="match status" value="1"/>
</dbReference>
<feature type="binding site" evidence="6">
    <location>
        <begin position="379"/>
        <end position="386"/>
    </location>
    <ligand>
        <name>ATP</name>
        <dbReference type="ChEBI" id="CHEBI:30616"/>
    </ligand>
</feature>
<feature type="region of interest" description="Disordered" evidence="8">
    <location>
        <begin position="1"/>
        <end position="58"/>
    </location>
</feature>
<keyword evidence="5 6" id="KW-0009">Actin-binding</keyword>
<dbReference type="Pfam" id="PF00595">
    <property type="entry name" value="PDZ"/>
    <property type="match status" value="1"/>
</dbReference>
<dbReference type="Gene3D" id="1.20.120.720">
    <property type="entry name" value="Myosin VI head, motor domain, U50 subdomain"/>
    <property type="match status" value="1"/>
</dbReference>
<keyword evidence="3 6" id="KW-0518">Myosin</keyword>
<dbReference type="GO" id="GO:0005524">
    <property type="term" value="F:ATP binding"/>
    <property type="evidence" value="ECO:0007669"/>
    <property type="project" value="UniProtKB-UniRule"/>
</dbReference>
<evidence type="ECO:0000256" key="8">
    <source>
        <dbReference type="SAM" id="MobiDB-lite"/>
    </source>
</evidence>
<dbReference type="STRING" id="51028.A0A0N4V999"/>
<evidence type="ECO:0000256" key="1">
    <source>
        <dbReference type="ARBA" id="ARBA00022741"/>
    </source>
</evidence>
<dbReference type="Pfam" id="PF24556">
    <property type="entry name" value="SH3_Myosin-XVIIIa"/>
    <property type="match status" value="1"/>
</dbReference>
<evidence type="ECO:0000256" key="5">
    <source>
        <dbReference type="ARBA" id="ARBA00023203"/>
    </source>
</evidence>
<evidence type="ECO:0000256" key="4">
    <source>
        <dbReference type="ARBA" id="ARBA00023175"/>
    </source>
</evidence>
<dbReference type="Proteomes" id="UP000274131">
    <property type="component" value="Unassembled WGS sequence"/>
</dbReference>
<dbReference type="PANTHER" id="PTHR13140:SF706">
    <property type="entry name" value="DILUTE CLASS UNCONVENTIONAL MYOSIN, ISOFORM C"/>
    <property type="match status" value="1"/>
</dbReference>
<dbReference type="PROSITE" id="PS51456">
    <property type="entry name" value="MYOSIN_MOTOR"/>
    <property type="match status" value="1"/>
</dbReference>
<dbReference type="Gene3D" id="1.20.58.530">
    <property type="match status" value="1"/>
</dbReference>
<sequence length="1687" mass="191064">MVFLRKKEKEDRKDERKKVFGKDSLPVIGRKPPLPPQSNANGDAKPSAPPVPAPRTLEKAPDLQNIAINSGKVEENAYVEYAFPILKDLPKLSLPALAVVQVNQRTLLLQRNVYGGFGFNVRRTQYPDKRGRLRAVVFVEPTEVRYGPPRPNEIRSSLLPGDQLIMVNGRPVESMGREELLRLIQNSENTIELTVRAMPELAELCDRHQKGARDSGDSLMLPVVGHTFPEQDIPEDERYWLMHKNGYTLARLLETTNDGRMKVAVCGMEMMVDVTDVDKANPVSSDRAEDLSGLRYINETSAIHVLRHRFGSNLLYTNGGYDSIISIASECQPYLCSKLVTLFKGCRRQQMPPHIYATAQQAYRALQMTGKSQCLMLTGVTGSGKTVQLRNICHYLCEIAGWTHALTFEKMSLAFGVLETFGNCTTKFNKNASRFVQLVSLSFDSAASLKMAKIQTFLLESTRVVSRSANESNFHIFYYLLEGVGKEVFERMRLDAIGEPVRTGMTREEDREAAQMGWSRVMEALSKLGATESERQGICNILAAILHLCFAEATHSQASRAQFVRASNAQMAATLLGITVDQLATAVFRGSQQANVPNSMNFAFSRLSMSNRTVTGQDALNNFISTLYTQLFAAVVMLLNRGLCGNSSQSGHTSITIFDFPGSNFNSAWVEASFLLKIYGENTVSDLTDLIHNYFNERIAELCYEKKFTEPLELYAREHVEVEVQAPHLRPHYVTRMIDQKQQLLNCVDIEMRSEERRGLLWILDEEALFPGATDDSFFERIFIHFEESRIIRRGSGTRHFILGHGIGTSPITYAVNGWVKMAQSSVADPVALLLLHDSRDSAVNSLFASFGITETDSAALKLRKATQSVKLDGTSLRMATSYFSGISAQVDYILSVARRANGIYFVHCIQPLPSPSNMVPSGEQESFDVPFVRSQLQSLLIVDSARASNRGFPERMSFKDFLRRFQCLIEQQESSLYDVLDDRAAAGRLLEKVGVFAHHYKLGLSQVLLRNEVMAGLEEKREICLSGLIVSLQRVCRRYLAKRWLARRRVLETAIRCIQRNGRTYLKVREWTWWRLYVRVLPLLDAARSDEEFREWKQRLSDLEGACSELRSVRSRLEGRISELEQLLAAEVSNSQSLSEALERETESRVATQKQLHAMQQRHPEDSRLSSSASSHSRLDLSSEVQKELATLRESEATQRSCAQKALERLKDVENELQDLRARNELLEKRNTTFDNELKALNDNCEEQKTLKEKVEQEKYVAVTSLEQKVAELQTMKAENGELRQNLAKLRKELEDAGEQSNETTENQLTTLRKAKMQLEAKCAEQEDELDDMRGKTLSLQQSVTRLEMAAERVRSERTRDLDAKEAEIDELRAQHQRRVRAFEEQIADLQDSNGSLMKQNRMLESRIRDMDSQNSSSEASYGRHYKRDLKRALALLRDTQSVLAHERETASSQVLLRQLQEQLDDAETAKLSALKGRHHLETLAAKNAADDKALVLLKEKNSALALLASLEKQKERLHEELNEVSSALEFRKLHSVEKHKLQLAEQKIRDIEAKLELEVMQKQRLDNMMVKANDELESLKDQLAETTALKDKEAEAARKARKDLLVLQDQLSDYKKRETELIHRCKQLATNLEKCEAEKKSVAGEHKLALRRIDDLQAALSNEFSEDDLSDEDEVSSSRNGSLTG</sequence>
<feature type="compositionally biased region" description="Acidic residues" evidence="8">
    <location>
        <begin position="1666"/>
        <end position="1677"/>
    </location>
</feature>
<proteinExistence type="inferred from homology"/>
<keyword evidence="12" id="KW-1185">Reference proteome</keyword>
<dbReference type="GO" id="GO:0007015">
    <property type="term" value="P:actin filament organization"/>
    <property type="evidence" value="ECO:0007669"/>
    <property type="project" value="TreeGrafter"/>
</dbReference>